<keyword evidence="3" id="KW-1185">Reference proteome</keyword>
<feature type="domain" description="Transposase IS30-like HTH" evidence="1">
    <location>
        <begin position="35"/>
        <end position="69"/>
    </location>
</feature>
<sequence>MVDRSIQNSASCRRASGRDLVEVLRMRAGLLAGVDRALLETYLDSGRSVRQIARLTGANPSTVARQLRRIVDRLTDETFFHCLRHRRRFDVGELAILRDHLVRGRSVAQICQRRNINAYRVRSVIRKARRLAARETRKGQHNATA</sequence>
<name>A0AAW6TWW6_9BACT</name>
<dbReference type="Pfam" id="PF13936">
    <property type="entry name" value="HTH_38"/>
    <property type="match status" value="1"/>
</dbReference>
<accession>A0AAW6TWW6</accession>
<proteinExistence type="predicted"/>
<evidence type="ECO:0000313" key="3">
    <source>
        <dbReference type="Proteomes" id="UP001431776"/>
    </source>
</evidence>
<dbReference type="Proteomes" id="UP001431776">
    <property type="component" value="Unassembled WGS sequence"/>
</dbReference>
<dbReference type="AlphaFoldDB" id="A0AAW6TWW6"/>
<evidence type="ECO:0000259" key="1">
    <source>
        <dbReference type="Pfam" id="PF13936"/>
    </source>
</evidence>
<gene>
    <name evidence="2" type="ORF">QJ522_13870</name>
</gene>
<dbReference type="EMBL" id="JASCXX010000016">
    <property type="protein sequence ID" value="MDI6450142.1"/>
    <property type="molecule type" value="Genomic_DNA"/>
</dbReference>
<dbReference type="RefSeq" id="WP_349245551.1">
    <property type="nucleotide sequence ID" value="NZ_JASCXX010000016.1"/>
</dbReference>
<organism evidence="2 3">
    <name type="scientific">Anaerobaca lacustris</name>
    <dbReference type="NCBI Taxonomy" id="3044600"/>
    <lineage>
        <taxon>Bacteria</taxon>
        <taxon>Pseudomonadati</taxon>
        <taxon>Planctomycetota</taxon>
        <taxon>Phycisphaerae</taxon>
        <taxon>Sedimentisphaerales</taxon>
        <taxon>Anaerobacaceae</taxon>
        <taxon>Anaerobaca</taxon>
    </lineage>
</organism>
<reference evidence="2" key="1">
    <citation type="submission" date="2023-05" db="EMBL/GenBank/DDBJ databases">
        <title>Anaerotaeda fermentans gen. nov., sp. nov., a novel anaerobic planctomycete of the new family within the order Sedimentisphaerales isolated from Taman Peninsula, Russia.</title>
        <authorList>
            <person name="Khomyakova M.A."/>
            <person name="Merkel A.Y."/>
            <person name="Slobodkin A.I."/>
        </authorList>
    </citation>
    <scope>NUCLEOTIDE SEQUENCE</scope>
    <source>
        <strain evidence="2">M17dextr</strain>
    </source>
</reference>
<comment type="caution">
    <text evidence="2">The sequence shown here is derived from an EMBL/GenBank/DDBJ whole genome shotgun (WGS) entry which is preliminary data.</text>
</comment>
<evidence type="ECO:0000313" key="2">
    <source>
        <dbReference type="EMBL" id="MDI6450142.1"/>
    </source>
</evidence>
<protein>
    <submittedName>
        <fullName evidence="2">Helix-turn-helix domain-containing protein</fullName>
    </submittedName>
</protein>
<dbReference type="InterPro" id="IPR025246">
    <property type="entry name" value="IS30-like_HTH"/>
</dbReference>